<dbReference type="Pfam" id="PF02759">
    <property type="entry name" value="RUN"/>
    <property type="match status" value="1"/>
</dbReference>
<dbReference type="InterPro" id="IPR004012">
    <property type="entry name" value="Run_dom"/>
</dbReference>
<dbReference type="PANTHER" id="PTHR22775:SF3">
    <property type="entry name" value="SORTING NEXIN-13"/>
    <property type="match status" value="1"/>
</dbReference>
<feature type="region of interest" description="Disordered" evidence="2">
    <location>
        <begin position="222"/>
        <end position="262"/>
    </location>
</feature>
<feature type="compositionally biased region" description="Polar residues" evidence="2">
    <location>
        <begin position="653"/>
        <end position="677"/>
    </location>
</feature>
<dbReference type="InterPro" id="IPR036871">
    <property type="entry name" value="PX_dom_sf"/>
</dbReference>
<evidence type="ECO:0000259" key="4">
    <source>
        <dbReference type="PROSITE" id="PS50826"/>
    </source>
</evidence>
<gene>
    <name evidence="5" type="ORF">CTEN210_11439</name>
</gene>
<dbReference type="PANTHER" id="PTHR22775">
    <property type="entry name" value="SORTING NEXIN"/>
    <property type="match status" value="1"/>
</dbReference>
<sequence>MSEKVDLQEHDSFSPPQLQDETIASPINKSLNENESNSISGIDEHQVENSSSSNGIHHESTSPAQNDDTHNSSMSISQRLERIITTIDDAIQTMIDSDDDRDDDKQQDSIQIAKQTILQTIQFIMRSMLRIQDFDVHNVRHTNTLFLIVSTLTVIPYTRNMLVYIFEKIVYFVLTIIGTSIGIAIGLILAMNVYQTLFLNKDEQNDDGEEEDDDILQGITKAGPVERERSSSSRFLPLQQEDSSSARLIRESSSSHVPTHLHSSSDPYAALMAGAGYSVTTTLSENNGKNGQMATHQRGQIVRNILSHQQDSFTFIKDPLQRNSIYETPSITNYPNYKSKGLAMFQRMWPNMPQPVAKELGELTDFIARDYVISWYHLVDDSIGYENEILKQQRLADSLNEIMQNKASNTEEAVEQLTMMILSTTPARTSPFLEILYTSLTSVLGNLAAVCEELNVPYLVLVKFMDVLKINIRTYKDVRKRVLQKRKKKKNAARRGNRRNNSEQDTEDEGSLEMAIVREYLQTGKFHRAITFGMDVPGLLFGDAGGRECPVPQTHQDDNELRDAQSDDAILEQRLFGNNRRILHECEVDYNRVLSHRLCKILFPRADFASPVLRSACVELVASMILTPIMGLFCPDYMNGWITKAIVGKTTTNEASAEDTTPSQDTTLSGNGSKTPTSDPNDDFDSEESDFEDEFEADTFDDHDDIATETIMKNADPSRRMETADEILALLAMSLIELQAYLDFDDARDAKNNGEHLDIRWNDQGCIESIRNLVLIIEAMLMHGVLLKRRKKKTLKAPLSLPDTNGAFSASADGGELSMEQASKEFTSLTVMLMELTSDIESFEADLSTSSNDIDIENLYETDEGDLRSIPRPKAGDLSTLRSLIAAWLHNGVVYKTLNVLMRAGDSVLHPFYHKDAFIRKEENIENFLRVLRSLDRVDIFVDNMTIYSQPPLDLFQMEEESLTNQVATKGSSPETPLSGNANSGGAFNGKVLKKKNIGNSIKNNFDNNRKRLGRLVKSGDPNEKKLNSPKMGTFSFSNSTSTSHLDFHRNEALASSLRTEREERMKSFSSFNMNESKSKKVFAEMICRSRITKESHFIEHKELHSLSKGFFSNTVVLNVQNKGEEIVDESIFGRNLLLMDIVATRRRWALPDEDSSFLLRAQPVHLQVVGVHRDQRSHNLSYKKYAAYFDEPIGKRGAKLRRKCFLRFYPNDRTAAVNFIKSDRYLDSRLGRLLKFESSSTSKQIKEFERYICNKSYREGSERNTGALSNSILSSSVMDSNDFTSIPRSGKVSDFVYRLSLFEEPEVELAGRRFIVQDASAIGAHRADASSLEVSDAALSTALLLGQSYENRLNKMYHVHCDENGIPVVYFKVQIANVDVNSPLSKPVPMKNEDGHKPYKISSVRAALLITSARREALLQSLMSDTARNLTKARADELLRPTLSLLEFATSKKREKQTALMRDLKIGVNHIDKEQLRRTGLRNPRYPYKLKALKVKIDGVIETKSNQPLDLIAGPSPVLYRLRCVAVTEYVGVDDEKDATIVEYGDLLKEEWAIFRPFKDFTVLHKFLKTQVNPNECSVGTAAKLTESLTSALTLGAPGAHHPLKRKPLISSLNKAVQAGTLGETKKCVEKRIEVLNEYLGHLLSERNLLNRCPELLRFVGAHDSFPTEVKIGEEMKKDFTDILGRLEIRRTILRRTNVVSQEKAPTPTFHSLKDIEVDAPVVVPPKSPQSPRRRRKLNKSKQLDPARAKLLASIKARVDRVRLSKVRGSVFELIRHIFDLDGANFFRSQMVSALKTMSMAVTSGRGFRRTLMELHLKHLSSRSVATIIKFIKDVIWPDGVIFTSAIPLTKEESIALSNSTRNLLSEKFPDQLSAVLGNGITENGLDILHELINNRLVLKSMIYMMADTLLLEAFPEMADILTCTQTLQTEE</sequence>
<protein>
    <recommendedName>
        <fullName evidence="4">RUN domain-containing protein</fullName>
    </recommendedName>
</protein>
<feature type="transmembrane region" description="Helical" evidence="3">
    <location>
        <begin position="169"/>
        <end position="194"/>
    </location>
</feature>
<feature type="region of interest" description="Disordered" evidence="2">
    <location>
        <begin position="968"/>
        <end position="990"/>
    </location>
</feature>
<comment type="similarity">
    <text evidence="1">Belongs to the sorting nexin family.</text>
</comment>
<dbReference type="Gene3D" id="3.30.1520.10">
    <property type="entry name" value="Phox-like domain"/>
    <property type="match status" value="1"/>
</dbReference>
<dbReference type="Gene3D" id="1.20.58.900">
    <property type="match status" value="1"/>
</dbReference>
<dbReference type="Pfam" id="PF08628">
    <property type="entry name" value="Nexin_C"/>
    <property type="match status" value="1"/>
</dbReference>
<feature type="region of interest" description="Disordered" evidence="2">
    <location>
        <begin position="1723"/>
        <end position="1744"/>
    </location>
</feature>
<feature type="compositionally biased region" description="Low complexity" evidence="2">
    <location>
        <begin position="979"/>
        <end position="990"/>
    </location>
</feature>
<evidence type="ECO:0000313" key="5">
    <source>
        <dbReference type="EMBL" id="GFH54963.1"/>
    </source>
</evidence>
<comment type="caution">
    <text evidence="5">The sequence shown here is derived from an EMBL/GenBank/DDBJ whole genome shotgun (WGS) entry which is preliminary data.</text>
</comment>
<dbReference type="PROSITE" id="PS50826">
    <property type="entry name" value="RUN"/>
    <property type="match status" value="1"/>
</dbReference>
<keyword evidence="3" id="KW-1133">Transmembrane helix</keyword>
<keyword evidence="3" id="KW-0472">Membrane</keyword>
<evidence type="ECO:0000256" key="3">
    <source>
        <dbReference type="SAM" id="Phobius"/>
    </source>
</evidence>
<dbReference type="SUPFAM" id="SSF64268">
    <property type="entry name" value="PX domain"/>
    <property type="match status" value="1"/>
</dbReference>
<dbReference type="InterPro" id="IPR037213">
    <property type="entry name" value="Run_dom_sf"/>
</dbReference>
<feature type="compositionally biased region" description="Low complexity" evidence="2">
    <location>
        <begin position="243"/>
        <end position="255"/>
    </location>
</feature>
<reference evidence="5 6" key="1">
    <citation type="journal article" date="2021" name="Sci. Rep.">
        <title>The genome of the diatom Chaetoceros tenuissimus carries an ancient integrated fragment of an extant virus.</title>
        <authorList>
            <person name="Hongo Y."/>
            <person name="Kimura K."/>
            <person name="Takaki Y."/>
            <person name="Yoshida Y."/>
            <person name="Baba S."/>
            <person name="Kobayashi G."/>
            <person name="Nagasaki K."/>
            <person name="Hano T."/>
            <person name="Tomaru Y."/>
        </authorList>
    </citation>
    <scope>NUCLEOTIDE SEQUENCE [LARGE SCALE GENOMIC DNA]</scope>
    <source>
        <strain evidence="5 6">NIES-3715</strain>
    </source>
</reference>
<feature type="compositionally biased region" description="Polar residues" evidence="2">
    <location>
        <begin position="48"/>
        <end position="74"/>
    </location>
</feature>
<dbReference type="Pfam" id="PF02194">
    <property type="entry name" value="PXA"/>
    <property type="match status" value="1"/>
</dbReference>
<feature type="compositionally biased region" description="Polar residues" evidence="2">
    <location>
        <begin position="968"/>
        <end position="978"/>
    </location>
</feature>
<evidence type="ECO:0000313" key="6">
    <source>
        <dbReference type="Proteomes" id="UP001054902"/>
    </source>
</evidence>
<feature type="compositionally biased region" description="Polar residues" evidence="2">
    <location>
        <begin position="14"/>
        <end position="40"/>
    </location>
</feature>
<evidence type="ECO:0000256" key="2">
    <source>
        <dbReference type="SAM" id="MobiDB-lite"/>
    </source>
</evidence>
<feature type="region of interest" description="Disordered" evidence="2">
    <location>
        <begin position="483"/>
        <end position="509"/>
    </location>
</feature>
<dbReference type="GO" id="GO:0035091">
    <property type="term" value="F:phosphatidylinositol binding"/>
    <property type="evidence" value="ECO:0007669"/>
    <property type="project" value="InterPro"/>
</dbReference>
<proteinExistence type="inferred from homology"/>
<organism evidence="5 6">
    <name type="scientific">Chaetoceros tenuissimus</name>
    <dbReference type="NCBI Taxonomy" id="426638"/>
    <lineage>
        <taxon>Eukaryota</taxon>
        <taxon>Sar</taxon>
        <taxon>Stramenopiles</taxon>
        <taxon>Ochrophyta</taxon>
        <taxon>Bacillariophyta</taxon>
        <taxon>Coscinodiscophyceae</taxon>
        <taxon>Chaetocerotophycidae</taxon>
        <taxon>Chaetocerotales</taxon>
        <taxon>Chaetocerotaceae</taxon>
        <taxon>Chaetoceros</taxon>
    </lineage>
</organism>
<accession>A0AAD3H9I8</accession>
<dbReference type="InterPro" id="IPR003114">
    <property type="entry name" value="Phox_assoc"/>
</dbReference>
<evidence type="ECO:0000256" key="1">
    <source>
        <dbReference type="ARBA" id="ARBA00010883"/>
    </source>
</evidence>
<name>A0AAD3H9I8_9STRA</name>
<feature type="compositionally biased region" description="Basic and acidic residues" evidence="2">
    <location>
        <begin position="1"/>
        <end position="12"/>
    </location>
</feature>
<feature type="domain" description="RUN" evidence="4">
    <location>
        <begin position="764"/>
        <end position="950"/>
    </location>
</feature>
<feature type="region of interest" description="Disordered" evidence="2">
    <location>
        <begin position="1"/>
        <end position="74"/>
    </location>
</feature>
<feature type="compositionally biased region" description="Acidic residues" evidence="2">
    <location>
        <begin position="680"/>
        <end position="699"/>
    </location>
</feature>
<feature type="region of interest" description="Disordered" evidence="2">
    <location>
        <begin position="1014"/>
        <end position="1035"/>
    </location>
</feature>
<dbReference type="Proteomes" id="UP001054902">
    <property type="component" value="Unassembled WGS sequence"/>
</dbReference>
<dbReference type="SUPFAM" id="SSF140741">
    <property type="entry name" value="RUN domain-like"/>
    <property type="match status" value="1"/>
</dbReference>
<feature type="region of interest" description="Disordered" evidence="2">
    <location>
        <begin position="653"/>
        <end position="699"/>
    </location>
</feature>
<dbReference type="InterPro" id="IPR013937">
    <property type="entry name" value="Sorting_nexin_C"/>
</dbReference>
<keyword evidence="6" id="KW-1185">Reference proteome</keyword>
<keyword evidence="3" id="KW-0812">Transmembrane</keyword>
<dbReference type="EMBL" id="BLLK01000047">
    <property type="protein sequence ID" value="GFH54963.1"/>
    <property type="molecule type" value="Genomic_DNA"/>
</dbReference>
<feature type="compositionally biased region" description="Basic residues" evidence="2">
    <location>
        <begin position="483"/>
        <end position="498"/>
    </location>
</feature>